<dbReference type="InterPro" id="IPR002401">
    <property type="entry name" value="Cyt_P450_E_grp-I"/>
</dbReference>
<gene>
    <name evidence="10" type="ORF">CLO192961_LOCUS441240</name>
</gene>
<name>A0ABY6V270_BIOOC</name>
<dbReference type="InterPro" id="IPR001128">
    <property type="entry name" value="Cyt_P450"/>
</dbReference>
<comment type="caution">
    <text evidence="10">The sequence shown here is derived from an EMBL/GenBank/DDBJ whole genome shotgun (WGS) entry which is preliminary data.</text>
</comment>
<dbReference type="InterPro" id="IPR017972">
    <property type="entry name" value="Cyt_P450_CS"/>
</dbReference>
<dbReference type="Gene3D" id="1.10.630.10">
    <property type="entry name" value="Cytochrome P450"/>
    <property type="match status" value="1"/>
</dbReference>
<evidence type="ECO:0000256" key="9">
    <source>
        <dbReference type="SAM" id="Phobius"/>
    </source>
</evidence>
<organism evidence="10 11">
    <name type="scientific">Bionectria ochroleuca</name>
    <name type="common">Gliocladium roseum</name>
    <dbReference type="NCBI Taxonomy" id="29856"/>
    <lineage>
        <taxon>Eukaryota</taxon>
        <taxon>Fungi</taxon>
        <taxon>Dikarya</taxon>
        <taxon>Ascomycota</taxon>
        <taxon>Pezizomycotina</taxon>
        <taxon>Sordariomycetes</taxon>
        <taxon>Hypocreomycetidae</taxon>
        <taxon>Hypocreales</taxon>
        <taxon>Bionectriaceae</taxon>
        <taxon>Clonostachys</taxon>
    </lineage>
</organism>
<protein>
    <recommendedName>
        <fullName evidence="12">Cytochrome P450 monooxygenase</fullName>
    </recommendedName>
</protein>
<dbReference type="PROSITE" id="PS00086">
    <property type="entry name" value="CYTOCHROME_P450"/>
    <property type="match status" value="1"/>
</dbReference>
<evidence type="ECO:0000256" key="4">
    <source>
        <dbReference type="ARBA" id="ARBA00022723"/>
    </source>
</evidence>
<keyword evidence="11" id="KW-1185">Reference proteome</keyword>
<evidence type="ECO:0008006" key="12">
    <source>
        <dbReference type="Google" id="ProtNLM"/>
    </source>
</evidence>
<proteinExistence type="inferred from homology"/>
<dbReference type="EMBL" id="CABFNS010000928">
    <property type="protein sequence ID" value="VUC36328.1"/>
    <property type="molecule type" value="Genomic_DNA"/>
</dbReference>
<keyword evidence="6 8" id="KW-0408">Iron</keyword>
<evidence type="ECO:0000256" key="2">
    <source>
        <dbReference type="ARBA" id="ARBA00010617"/>
    </source>
</evidence>
<keyword evidence="9" id="KW-0812">Transmembrane</keyword>
<evidence type="ECO:0000256" key="8">
    <source>
        <dbReference type="RuleBase" id="RU000461"/>
    </source>
</evidence>
<evidence type="ECO:0000256" key="3">
    <source>
        <dbReference type="ARBA" id="ARBA00022617"/>
    </source>
</evidence>
<keyword evidence="4 8" id="KW-0479">Metal-binding</keyword>
<dbReference type="Proteomes" id="UP000766486">
    <property type="component" value="Unassembled WGS sequence"/>
</dbReference>
<keyword evidence="5 8" id="KW-0560">Oxidoreductase</keyword>
<dbReference type="InterPro" id="IPR036396">
    <property type="entry name" value="Cyt_P450_sf"/>
</dbReference>
<keyword evidence="9" id="KW-0472">Membrane</keyword>
<evidence type="ECO:0000256" key="5">
    <source>
        <dbReference type="ARBA" id="ARBA00023002"/>
    </source>
</evidence>
<keyword evidence="3 8" id="KW-0349">Heme</keyword>
<evidence type="ECO:0000256" key="6">
    <source>
        <dbReference type="ARBA" id="ARBA00023004"/>
    </source>
</evidence>
<evidence type="ECO:0000256" key="7">
    <source>
        <dbReference type="ARBA" id="ARBA00023033"/>
    </source>
</evidence>
<evidence type="ECO:0000313" key="10">
    <source>
        <dbReference type="EMBL" id="VUC36328.1"/>
    </source>
</evidence>
<dbReference type="PRINTS" id="PR00385">
    <property type="entry name" value="P450"/>
</dbReference>
<keyword evidence="9" id="KW-1133">Transmembrane helix</keyword>
<dbReference type="PANTHER" id="PTHR24305">
    <property type="entry name" value="CYTOCHROME P450"/>
    <property type="match status" value="1"/>
</dbReference>
<keyword evidence="7 8" id="KW-0503">Monooxygenase</keyword>
<dbReference type="SUPFAM" id="SSF48264">
    <property type="entry name" value="Cytochrome P450"/>
    <property type="match status" value="1"/>
</dbReference>
<dbReference type="PRINTS" id="PR00463">
    <property type="entry name" value="EP450I"/>
</dbReference>
<dbReference type="InterPro" id="IPR050121">
    <property type="entry name" value="Cytochrome_P450_monoxygenase"/>
</dbReference>
<accession>A0ABY6V270</accession>
<comment type="cofactor">
    <cofactor evidence="1">
        <name>heme</name>
        <dbReference type="ChEBI" id="CHEBI:30413"/>
    </cofactor>
</comment>
<dbReference type="PANTHER" id="PTHR24305:SF230">
    <property type="entry name" value="P450, PUTATIVE (EUROFUNG)-RELATED"/>
    <property type="match status" value="1"/>
</dbReference>
<comment type="similarity">
    <text evidence="2 8">Belongs to the cytochrome P450 family.</text>
</comment>
<evidence type="ECO:0000313" key="11">
    <source>
        <dbReference type="Proteomes" id="UP000766486"/>
    </source>
</evidence>
<reference evidence="10 11" key="1">
    <citation type="submission" date="2019-06" db="EMBL/GenBank/DDBJ databases">
        <authorList>
            <person name="Broberg M."/>
        </authorList>
    </citation>
    <scope>NUCLEOTIDE SEQUENCE [LARGE SCALE GENOMIC DNA]</scope>
</reference>
<feature type="transmembrane region" description="Helical" evidence="9">
    <location>
        <begin position="12"/>
        <end position="34"/>
    </location>
</feature>
<dbReference type="Pfam" id="PF00067">
    <property type="entry name" value="p450"/>
    <property type="match status" value="1"/>
</dbReference>
<dbReference type="CDD" id="cd11058">
    <property type="entry name" value="CYP60B-like"/>
    <property type="match status" value="1"/>
</dbReference>
<evidence type="ECO:0000256" key="1">
    <source>
        <dbReference type="ARBA" id="ARBA00001971"/>
    </source>
</evidence>
<sequence>MPVLVFPESNIIVGSLSSTLAWGIIYGLPFYLVIRSVYNVFFHPLAKIPGPKLYALTELLYLYHLLRGDWNILIKKCHEQYGPVVRTTPNDVSFTTAEASKQIYGHKVAGAPNFEKDTRFYFQGRPAAHILSAGNEDHRRIRRTVAHAFSDKALRNQEPVVNKYVNLFIERLTQRAASNTVVDMVAWFNFATFDLIGDLAFGKPFGSLESGTYHPWVLNIFRGMKGAPWTQVSQRLRLRWLFRWLVPQKYLKASLRHRKFAELTALARIESGDTKREDFMSYILRHNDERGMSKGEIVELASILVLAGSETTATLLSGATFLLLTNRDKYEKLTKEIRSAFSSPDEITINSVNQLKYLLAVFNEAARIYPPVPIGLPRIVPDGGEVVEGYWLPGGTVVSVPHVPAYHSERNFRDSKKFVPERWLDDPIYRDDERGVLQPFSSGPRNCIGKNLAYSEMRLLMTNLLWKFDLELMPGSEDWLNQNVYILWSKKSLNVRLTEVTRDAKHE</sequence>